<dbReference type="GO" id="GO:0005524">
    <property type="term" value="F:ATP binding"/>
    <property type="evidence" value="ECO:0007669"/>
    <property type="project" value="InterPro"/>
</dbReference>
<dbReference type="InterPro" id="IPR033690">
    <property type="entry name" value="Adenylat_kinase_CS"/>
</dbReference>
<dbReference type="Ensembl" id="ENSOSUT00000002683.1">
    <property type="protein sequence ID" value="ENSOSUP00000002626.1"/>
    <property type="gene ID" value="ENSOSUG00000001848.1"/>
</dbReference>
<dbReference type="Proteomes" id="UP000694552">
    <property type="component" value="Unplaced"/>
</dbReference>
<reference evidence="4" key="2">
    <citation type="submission" date="2025-09" db="UniProtKB">
        <authorList>
            <consortium name="Ensembl"/>
        </authorList>
    </citation>
    <scope>IDENTIFICATION</scope>
</reference>
<dbReference type="AlphaFoldDB" id="A0A8C8E618"/>
<proteinExistence type="inferred from homology"/>
<evidence type="ECO:0000256" key="3">
    <source>
        <dbReference type="ARBA" id="ARBA00022777"/>
    </source>
</evidence>
<keyword evidence="5" id="KW-1185">Reference proteome</keyword>
<organism evidence="4 5">
    <name type="scientific">Otus sunia</name>
    <name type="common">Oriental scops-owl</name>
    <dbReference type="NCBI Taxonomy" id="257818"/>
    <lineage>
        <taxon>Eukaryota</taxon>
        <taxon>Metazoa</taxon>
        <taxon>Chordata</taxon>
        <taxon>Craniata</taxon>
        <taxon>Vertebrata</taxon>
        <taxon>Euteleostomi</taxon>
        <taxon>Archelosauria</taxon>
        <taxon>Archosauria</taxon>
        <taxon>Dinosauria</taxon>
        <taxon>Saurischia</taxon>
        <taxon>Theropoda</taxon>
        <taxon>Coelurosauria</taxon>
        <taxon>Aves</taxon>
        <taxon>Neognathae</taxon>
        <taxon>Neoaves</taxon>
        <taxon>Telluraves</taxon>
        <taxon>Strigiformes</taxon>
        <taxon>Strigidae</taxon>
        <taxon>Otus</taxon>
    </lineage>
</organism>
<dbReference type="SUPFAM" id="SSF52540">
    <property type="entry name" value="P-loop containing nucleoside triphosphate hydrolases"/>
    <property type="match status" value="1"/>
</dbReference>
<dbReference type="PROSITE" id="PS00113">
    <property type="entry name" value="ADENYLATE_KINASE"/>
    <property type="match status" value="1"/>
</dbReference>
<evidence type="ECO:0000256" key="2">
    <source>
        <dbReference type="ARBA" id="ARBA00022741"/>
    </source>
</evidence>
<dbReference type="HAMAP" id="MF_00235">
    <property type="entry name" value="Adenylate_kinase_Adk"/>
    <property type="match status" value="1"/>
</dbReference>
<dbReference type="GO" id="GO:0006139">
    <property type="term" value="P:nucleobase-containing compound metabolic process"/>
    <property type="evidence" value="ECO:0007669"/>
    <property type="project" value="InterPro"/>
</dbReference>
<keyword evidence="2" id="KW-0547">Nucleotide-binding</keyword>
<evidence type="ECO:0000313" key="5">
    <source>
        <dbReference type="Proteomes" id="UP000694552"/>
    </source>
</evidence>
<dbReference type="Gene3D" id="3.40.50.300">
    <property type="entry name" value="P-loop containing nucleotide triphosphate hydrolases"/>
    <property type="match status" value="1"/>
</dbReference>
<evidence type="ECO:0000256" key="1">
    <source>
        <dbReference type="ARBA" id="ARBA00022679"/>
    </source>
</evidence>
<sequence>MMRSSYPGCYWDSDVLGAIGVVMPTCQLPAAHDTPEHLASPSPSQELLCPSLWCWASGHRPLSHQAPGSPVRLCHCFHAPLQLLTRGLGHVWPLRDLQVAQAQGKGHNVRKLCRSMATPTSPRKLQAIMEKGELVPLDTVLDMLRDAMVAKADVSKGFLIDGYPREVKQGEEFEKKIAPPTLLLYVDAGKETMVKRLLKRGETSGRVDDNEETIKKRLETYYKATEPVIAFYKSRGIVRQLNAEGSVEEVFQQVCSHLDSL</sequence>
<keyword evidence="1" id="KW-0808">Transferase</keyword>
<dbReference type="GO" id="GO:0019205">
    <property type="term" value="F:nucleobase-containing compound kinase activity"/>
    <property type="evidence" value="ECO:0007669"/>
    <property type="project" value="InterPro"/>
</dbReference>
<name>A0A8C8E618_9STRI</name>
<reference evidence="4" key="1">
    <citation type="submission" date="2025-08" db="UniProtKB">
        <authorList>
            <consortium name="Ensembl"/>
        </authorList>
    </citation>
    <scope>IDENTIFICATION</scope>
</reference>
<dbReference type="InterPro" id="IPR000850">
    <property type="entry name" value="Adenylat/UMP-CMP_kin"/>
</dbReference>
<evidence type="ECO:0000313" key="4">
    <source>
        <dbReference type="Ensembl" id="ENSOSUP00000002626.1"/>
    </source>
</evidence>
<dbReference type="CDD" id="cd01428">
    <property type="entry name" value="ADK"/>
    <property type="match status" value="1"/>
</dbReference>
<accession>A0A8C8E618</accession>
<dbReference type="InterPro" id="IPR027417">
    <property type="entry name" value="P-loop_NTPase"/>
</dbReference>
<keyword evidence="3" id="KW-0418">Kinase</keyword>
<protein>
    <submittedName>
        <fullName evidence="4">Adenylate kinase 1</fullName>
    </submittedName>
</protein>
<dbReference type="Pfam" id="PF00406">
    <property type="entry name" value="ADK"/>
    <property type="match status" value="1"/>
</dbReference>
<dbReference type="PANTHER" id="PTHR23359">
    <property type="entry name" value="NUCLEOTIDE KINASE"/>
    <property type="match status" value="1"/>
</dbReference>